<reference evidence="3" key="1">
    <citation type="submission" date="2023-03" db="EMBL/GenBank/DDBJ databases">
        <authorList>
            <person name="Steffen K."/>
            <person name="Cardenas P."/>
        </authorList>
    </citation>
    <scope>NUCLEOTIDE SEQUENCE</scope>
</reference>
<dbReference type="EMBL" id="CASHTH010003683">
    <property type="protein sequence ID" value="CAI8047879.1"/>
    <property type="molecule type" value="Genomic_DNA"/>
</dbReference>
<dbReference type="PANTHER" id="PTHR16222">
    <property type="entry name" value="ADP-RIBOSYLGLYCOHYDROLASE"/>
    <property type="match status" value="1"/>
</dbReference>
<evidence type="ECO:0000313" key="4">
    <source>
        <dbReference type="Proteomes" id="UP001174909"/>
    </source>
</evidence>
<feature type="binding site" evidence="1">
    <location>
        <position position="208"/>
    </location>
    <ligand>
        <name>Mg(2+)</name>
        <dbReference type="ChEBI" id="CHEBI:18420"/>
        <label>1</label>
    </ligand>
</feature>
<accession>A0AA35TH34</accession>
<name>A0AA35TH34_GEOBA</name>
<dbReference type="SUPFAM" id="SSF101478">
    <property type="entry name" value="ADP-ribosylglycohydrolase"/>
    <property type="match status" value="1"/>
</dbReference>
<dbReference type="AlphaFoldDB" id="A0AA35TH34"/>
<comment type="caution">
    <text evidence="3">The sequence shown here is derived from an EMBL/GenBank/DDBJ whole genome shotgun (WGS) entry which is preliminary data.</text>
</comment>
<dbReference type="InterPro" id="IPR036705">
    <property type="entry name" value="Ribosyl_crysJ1_sf"/>
</dbReference>
<feature type="binding site" evidence="1">
    <location>
        <position position="209"/>
    </location>
    <ligand>
        <name>Mg(2+)</name>
        <dbReference type="ChEBI" id="CHEBI:18420"/>
        <label>1</label>
    </ligand>
</feature>
<proteinExistence type="predicted"/>
<dbReference type="GO" id="GO:0046872">
    <property type="term" value="F:metal ion binding"/>
    <property type="evidence" value="ECO:0007669"/>
    <property type="project" value="UniProtKB-KW"/>
</dbReference>
<gene>
    <name evidence="3" type="ORF">GBAR_LOCUS26476</name>
</gene>
<feature type="binding site" evidence="1">
    <location>
        <position position="434"/>
    </location>
    <ligand>
        <name>Mg(2+)</name>
        <dbReference type="ChEBI" id="CHEBI:18420"/>
        <label>1</label>
    </ligand>
</feature>
<feature type="compositionally biased region" description="Low complexity" evidence="2">
    <location>
        <begin position="108"/>
        <end position="127"/>
    </location>
</feature>
<keyword evidence="1" id="KW-0479">Metal-binding</keyword>
<keyword evidence="4" id="KW-1185">Reference proteome</keyword>
<feature type="binding site" evidence="1">
    <location>
        <position position="207"/>
    </location>
    <ligand>
        <name>Mg(2+)</name>
        <dbReference type="ChEBI" id="CHEBI:18420"/>
        <label>1</label>
    </ligand>
</feature>
<organism evidence="3 4">
    <name type="scientific">Geodia barretti</name>
    <name type="common">Barrett's horny sponge</name>
    <dbReference type="NCBI Taxonomy" id="519541"/>
    <lineage>
        <taxon>Eukaryota</taxon>
        <taxon>Metazoa</taxon>
        <taxon>Porifera</taxon>
        <taxon>Demospongiae</taxon>
        <taxon>Heteroscleromorpha</taxon>
        <taxon>Tetractinellida</taxon>
        <taxon>Astrophorina</taxon>
        <taxon>Geodiidae</taxon>
        <taxon>Geodia</taxon>
    </lineage>
</organism>
<keyword evidence="1" id="KW-0460">Magnesium</keyword>
<dbReference type="Proteomes" id="UP001174909">
    <property type="component" value="Unassembled WGS sequence"/>
</dbReference>
<dbReference type="InterPro" id="IPR050792">
    <property type="entry name" value="ADP-ribosylglycohydrolase"/>
</dbReference>
<dbReference type="Gene3D" id="1.10.4080.10">
    <property type="entry name" value="ADP-ribosylation/Crystallin J1"/>
    <property type="match status" value="1"/>
</dbReference>
<dbReference type="Pfam" id="PF03747">
    <property type="entry name" value="ADP_ribosyl_GH"/>
    <property type="match status" value="1"/>
</dbReference>
<feature type="binding site" evidence="1">
    <location>
        <position position="433"/>
    </location>
    <ligand>
        <name>Mg(2+)</name>
        <dbReference type="ChEBI" id="CHEBI:18420"/>
        <label>1</label>
    </ligand>
</feature>
<protein>
    <submittedName>
        <fullName evidence="3">Uncharacterized protein MJ1187</fullName>
    </submittedName>
</protein>
<dbReference type="InterPro" id="IPR005502">
    <property type="entry name" value="Ribosyl_crysJ1"/>
</dbReference>
<comment type="cofactor">
    <cofactor evidence="1">
        <name>Mg(2+)</name>
        <dbReference type="ChEBI" id="CHEBI:18420"/>
    </cofactor>
    <text evidence="1">Binds 2 magnesium ions per subunit.</text>
</comment>
<feature type="compositionally biased region" description="Low complexity" evidence="2">
    <location>
        <begin position="72"/>
        <end position="97"/>
    </location>
</feature>
<evidence type="ECO:0000313" key="3">
    <source>
        <dbReference type="EMBL" id="CAI8047879.1"/>
    </source>
</evidence>
<evidence type="ECO:0000256" key="2">
    <source>
        <dbReference type="SAM" id="MobiDB-lite"/>
    </source>
</evidence>
<dbReference type="PANTHER" id="PTHR16222:SF40">
    <property type="entry name" value="ADP-RIBOSYLGLYCOHYDROLASE"/>
    <property type="match status" value="1"/>
</dbReference>
<feature type="region of interest" description="Disordered" evidence="2">
    <location>
        <begin position="1"/>
        <end position="139"/>
    </location>
</feature>
<sequence length="484" mass="52537">MSDSANAGPSPEEQASKTDDPPPGTVEGPGGDEGSVPPAETEEEHPETEPPPSNEQSTEPHVDKAGPSVGTSDTQSDLQQDSSPQQGGAADQEQGGATTPEQGGATPGKGTPPTTEQSQTTPTTEQATPPPPQHVFRDNWSQLSRDKLVDKVKGVIYGQAIGDALGLATEFMNKTEAAHYYGKEGPSHYSQIIHDFHRSRWVQGDWTDDTDQLLLILQMIVERGGTVDSCAFAKKMDNWRKRGFKELGDYGGMGIGMTVSNTLSHHSFLTDPHQAAHEVWEKSGRYLAANGAIMRTAILGVLEFNRLERVMENTREICLTTHADPRCLASCVAVTTAIALMLQGKYNPHQPKELEQLVTDALTFGQEKLIHKDQKKEFEKHVRAKKLKDLDLENAHTMGYTFKAAGAGFFGLRTASDFLPTLRKVIAEAGDADSNGAVCGALMGCKFGYSGLPEGLLAFQHRAWLDTQVDNFLTTIGLKDLKEQ</sequence>
<feature type="binding site" evidence="1">
    <location>
        <position position="431"/>
    </location>
    <ligand>
        <name>Mg(2+)</name>
        <dbReference type="ChEBI" id="CHEBI:18420"/>
        <label>1</label>
    </ligand>
</feature>
<evidence type="ECO:0000256" key="1">
    <source>
        <dbReference type="PIRSR" id="PIRSR605502-1"/>
    </source>
</evidence>